<dbReference type="GO" id="GO:0003796">
    <property type="term" value="F:lysozyme activity"/>
    <property type="evidence" value="ECO:0007669"/>
    <property type="project" value="InterPro"/>
</dbReference>
<proteinExistence type="inferred from homology"/>
<dbReference type="GO" id="GO:0016998">
    <property type="term" value="P:cell wall macromolecule catabolic process"/>
    <property type="evidence" value="ECO:0007669"/>
    <property type="project" value="InterPro"/>
</dbReference>
<dbReference type="EMBL" id="FMWG01000001">
    <property type="protein sequence ID" value="SCZ49731.1"/>
    <property type="molecule type" value="Genomic_DNA"/>
</dbReference>
<evidence type="ECO:0000256" key="4">
    <source>
        <dbReference type="SAM" id="SignalP"/>
    </source>
</evidence>
<keyword evidence="2" id="KW-0378">Hydrolase</keyword>
<dbReference type="Pfam" id="PF01183">
    <property type="entry name" value="Glyco_hydro_25"/>
    <property type="match status" value="1"/>
</dbReference>
<dbReference type="OrthoDB" id="9798192at2"/>
<dbReference type="GO" id="GO:0009253">
    <property type="term" value="P:peptidoglycan catabolic process"/>
    <property type="evidence" value="ECO:0007669"/>
    <property type="project" value="InterPro"/>
</dbReference>
<dbReference type="InterPro" id="IPR002053">
    <property type="entry name" value="Glyco_hydro_25"/>
</dbReference>
<evidence type="ECO:0000313" key="6">
    <source>
        <dbReference type="Proteomes" id="UP000198767"/>
    </source>
</evidence>
<comment type="similarity">
    <text evidence="1">Belongs to the glycosyl hydrolase 25 family.</text>
</comment>
<keyword evidence="4" id="KW-0732">Signal</keyword>
<evidence type="ECO:0000256" key="1">
    <source>
        <dbReference type="ARBA" id="ARBA00010646"/>
    </source>
</evidence>
<name>A0A1G5PKM6_9RHOB</name>
<feature type="signal peptide" evidence="4">
    <location>
        <begin position="1"/>
        <end position="23"/>
    </location>
</feature>
<dbReference type="PROSITE" id="PS51904">
    <property type="entry name" value="GLYCOSYL_HYDROL_F25_2"/>
    <property type="match status" value="1"/>
</dbReference>
<dbReference type="InterPro" id="IPR017853">
    <property type="entry name" value="GH"/>
</dbReference>
<dbReference type="CDD" id="cd06413">
    <property type="entry name" value="GH25_muramidase_1"/>
    <property type="match status" value="1"/>
</dbReference>
<dbReference type="GO" id="GO:0016052">
    <property type="term" value="P:carbohydrate catabolic process"/>
    <property type="evidence" value="ECO:0007669"/>
    <property type="project" value="TreeGrafter"/>
</dbReference>
<evidence type="ECO:0000313" key="5">
    <source>
        <dbReference type="EMBL" id="SCZ49731.1"/>
    </source>
</evidence>
<dbReference type="PANTHER" id="PTHR34135">
    <property type="entry name" value="LYSOZYME"/>
    <property type="match status" value="1"/>
</dbReference>
<dbReference type="SMART" id="SM00641">
    <property type="entry name" value="Glyco_25"/>
    <property type="match status" value="1"/>
</dbReference>
<dbReference type="Proteomes" id="UP000198767">
    <property type="component" value="Unassembled WGS sequence"/>
</dbReference>
<sequence length="262" mass="30236">MRVKWVGVALTSLLIACTPGSQPADRGGTTGEQRLFQTRFGDADPVEWRRRPPSSYAVHGIDISRWQGDIDWRRARQSGVSFAFMKATEGGDVFDPKFRTHWRAAKRAGVPRGAYHYYYFCRSAAEQARWFIRNVPKDRSALPHVLDMEWTPTSKTCRHRPSPNKVRSEARIFLNMLERHYGKRPIVYTTPDFYKDTGIGRLRGTEFWLRSVAAHPSEVYPGQSWRFWQYTGTGRIPGIAGNVDINVFRGTPAAWQRWSQQR</sequence>
<dbReference type="RefSeq" id="WP_090214765.1">
    <property type="nucleotide sequence ID" value="NZ_FMWG01000001.1"/>
</dbReference>
<keyword evidence="6" id="KW-1185">Reference proteome</keyword>
<dbReference type="Gene3D" id="3.20.20.80">
    <property type="entry name" value="Glycosidases"/>
    <property type="match status" value="1"/>
</dbReference>
<feature type="chain" id="PRO_5011694878" evidence="4">
    <location>
        <begin position="24"/>
        <end position="262"/>
    </location>
</feature>
<protein>
    <submittedName>
        <fullName evidence="5">Lysozyme</fullName>
    </submittedName>
</protein>
<dbReference type="PROSITE" id="PS51257">
    <property type="entry name" value="PROKAR_LIPOPROTEIN"/>
    <property type="match status" value="1"/>
</dbReference>
<organism evidence="5 6">
    <name type="scientific">Epibacterium ulvae</name>
    <dbReference type="NCBI Taxonomy" id="1156985"/>
    <lineage>
        <taxon>Bacteria</taxon>
        <taxon>Pseudomonadati</taxon>
        <taxon>Pseudomonadota</taxon>
        <taxon>Alphaproteobacteria</taxon>
        <taxon>Rhodobacterales</taxon>
        <taxon>Roseobacteraceae</taxon>
        <taxon>Epibacterium</taxon>
    </lineage>
</organism>
<dbReference type="InterPro" id="IPR018077">
    <property type="entry name" value="Glyco_hydro_fam25_subgr"/>
</dbReference>
<reference evidence="5 6" key="1">
    <citation type="submission" date="2016-10" db="EMBL/GenBank/DDBJ databases">
        <authorList>
            <person name="de Groot N.N."/>
        </authorList>
    </citation>
    <scope>NUCLEOTIDE SEQUENCE [LARGE SCALE GENOMIC DNA]</scope>
    <source>
        <strain evidence="5 6">U95</strain>
    </source>
</reference>
<keyword evidence="3" id="KW-0326">Glycosidase</keyword>
<dbReference type="AlphaFoldDB" id="A0A1G5PKM6"/>
<dbReference type="PANTHER" id="PTHR34135:SF2">
    <property type="entry name" value="LYSOZYME"/>
    <property type="match status" value="1"/>
</dbReference>
<evidence type="ECO:0000256" key="2">
    <source>
        <dbReference type="ARBA" id="ARBA00022801"/>
    </source>
</evidence>
<evidence type="ECO:0000256" key="3">
    <source>
        <dbReference type="ARBA" id="ARBA00023295"/>
    </source>
</evidence>
<gene>
    <name evidence="5" type="ORF">SAMN04488118_101151</name>
</gene>
<dbReference type="STRING" id="1156985.SAMN04488118_101151"/>
<dbReference type="SUPFAM" id="SSF51445">
    <property type="entry name" value="(Trans)glycosidases"/>
    <property type="match status" value="1"/>
</dbReference>
<accession>A0A1G5PKM6</accession>